<feature type="transmembrane region" description="Helical" evidence="1">
    <location>
        <begin position="35"/>
        <end position="54"/>
    </location>
</feature>
<organism evidence="3 4">
    <name type="scientific">Priestia megaterium</name>
    <name type="common">Bacillus megaterium</name>
    <dbReference type="NCBI Taxonomy" id="1404"/>
    <lineage>
        <taxon>Bacteria</taxon>
        <taxon>Bacillati</taxon>
        <taxon>Bacillota</taxon>
        <taxon>Bacilli</taxon>
        <taxon>Bacillales</taxon>
        <taxon>Bacillaceae</taxon>
        <taxon>Priestia</taxon>
    </lineage>
</organism>
<evidence type="ECO:0000259" key="2">
    <source>
        <dbReference type="Pfam" id="PF18145"/>
    </source>
</evidence>
<keyword evidence="1" id="KW-0812">Transmembrane</keyword>
<evidence type="ECO:0000313" key="3">
    <source>
        <dbReference type="EMBL" id="RDZ04626.1"/>
    </source>
</evidence>
<dbReference type="Proteomes" id="UP000256519">
    <property type="component" value="Unassembled WGS sequence"/>
</dbReference>
<feature type="domain" description="SMODS-associated and fused to various effectors" evidence="2">
    <location>
        <begin position="157"/>
        <end position="342"/>
    </location>
</feature>
<dbReference type="AlphaFoldDB" id="A0A3D8WSS5"/>
<evidence type="ECO:0000313" key="4">
    <source>
        <dbReference type="Proteomes" id="UP000256519"/>
    </source>
</evidence>
<proteinExistence type="predicted"/>
<accession>A0A3D8WSS5</accession>
<gene>
    <name evidence="3" type="ORF">C3744_30440</name>
</gene>
<dbReference type="NCBIfam" id="NF033611">
    <property type="entry name" value="SAVED"/>
    <property type="match status" value="1"/>
</dbReference>
<feature type="transmembrane region" description="Helical" evidence="1">
    <location>
        <begin position="6"/>
        <end position="23"/>
    </location>
</feature>
<reference evidence="3 4" key="1">
    <citation type="journal article" date="2018" name="Appl. Environ. Microbiol.">
        <title>Antimicrobial susceptibility testing and tentative epidemiological cut-off values of five Bacillus species relevant for use as animal feed additives or for plant protection.</title>
        <authorList>
            <person name="Agerso Y."/>
            <person name="Stuer-Lauridsen B."/>
            <person name="Bjerre K."/>
            <person name="Jensen M.G."/>
            <person name="Johansen E."/>
            <person name="Bennedsen M."/>
            <person name="Brockmann E."/>
            <person name="Nielsen B."/>
        </authorList>
    </citation>
    <scope>NUCLEOTIDE SEQUENCE [LARGE SCALE GENOMIC DNA]</scope>
    <source>
        <strain evidence="3 4">CHCC20162</strain>
    </source>
</reference>
<keyword evidence="1" id="KW-1133">Transmembrane helix</keyword>
<feature type="transmembrane region" description="Helical" evidence="1">
    <location>
        <begin position="74"/>
        <end position="91"/>
    </location>
</feature>
<sequence length="353" mass="41262">MTLSTIFLVIAAIVLVLGVIFFIKHFNQRRREEALSDLLITVGIEMMIFSFGMLDDKLFAYLNHTKVETNYVQLGVGLVLFLLGVAFYFYVKNRLYILNINGYFDKRIEQHHQDLNLSSFEFKEREIDFTRLFRKGINDTVSKEIQEIINEKMSVFKVESKDKSRAYTGIAPIPFIFLSGKLFERENIDKYFEYDKFNQTYYTLTPCRKKRKPYPILEPITPINPDNSTEEIVIAISLTQQILDADLNQFSCPIIHLAVSQPNDNIIKYTDQLETYTQTIYQLLINIPNDFSSLKRVHLVYSGQSCLAFEVGKLMDDQRMVEITCYHYMRQNNLSYPWGIVLNGNRKGTYIEI</sequence>
<dbReference type="InterPro" id="IPR040836">
    <property type="entry name" value="SAVED"/>
</dbReference>
<keyword evidence="1" id="KW-0472">Membrane</keyword>
<evidence type="ECO:0000256" key="1">
    <source>
        <dbReference type="SAM" id="Phobius"/>
    </source>
</evidence>
<dbReference type="EMBL" id="PQWM01000102">
    <property type="protein sequence ID" value="RDZ04626.1"/>
    <property type="molecule type" value="Genomic_DNA"/>
</dbReference>
<name>A0A3D8WSS5_PRIMG</name>
<protein>
    <submittedName>
        <fullName evidence="3">2-methylthioadenine synthetase</fullName>
    </submittedName>
</protein>
<dbReference type="Pfam" id="PF18145">
    <property type="entry name" value="SAVED"/>
    <property type="match status" value="1"/>
</dbReference>
<dbReference type="RefSeq" id="WP_116079434.1">
    <property type="nucleotide sequence ID" value="NZ_CP187635.1"/>
</dbReference>
<comment type="caution">
    <text evidence="3">The sequence shown here is derived from an EMBL/GenBank/DDBJ whole genome shotgun (WGS) entry which is preliminary data.</text>
</comment>